<dbReference type="KEGG" id="cpeg:CPELA_01985"/>
<evidence type="ECO:0000313" key="2">
    <source>
        <dbReference type="Proteomes" id="UP000288929"/>
    </source>
</evidence>
<accession>A0A410W6V7</accession>
<gene>
    <name evidence="1" type="ORF">CPELA_01985</name>
</gene>
<dbReference type="EMBL" id="CP035299">
    <property type="protein sequence ID" value="QAU51695.1"/>
    <property type="molecule type" value="Genomic_DNA"/>
</dbReference>
<sequence>MTPAAQAGHTIVMHVQDEIVIDEPENSDFTVADACQLMMTPPDWAAGLPLDADGYECDYYRKD</sequence>
<dbReference type="AlphaFoldDB" id="A0A410W6V7"/>
<reference evidence="1 2" key="1">
    <citation type="submission" date="2019-01" db="EMBL/GenBank/DDBJ databases">
        <authorList>
            <person name="Ruckert C."/>
            <person name="Busche T."/>
            <person name="Kalinowski J."/>
        </authorList>
    </citation>
    <scope>NUCLEOTIDE SEQUENCE [LARGE SCALE GENOMIC DNA]</scope>
    <source>
        <strain evidence="1 2">136/3</strain>
    </source>
</reference>
<dbReference type="Proteomes" id="UP000288929">
    <property type="component" value="Chromosome"/>
</dbReference>
<protein>
    <submittedName>
        <fullName evidence="1">Uncharacterized protein</fullName>
    </submittedName>
</protein>
<keyword evidence="2" id="KW-1185">Reference proteome</keyword>
<proteinExistence type="predicted"/>
<dbReference type="RefSeq" id="WP_229718460.1">
    <property type="nucleotide sequence ID" value="NZ_BMCX01000004.1"/>
</dbReference>
<evidence type="ECO:0000313" key="1">
    <source>
        <dbReference type="EMBL" id="QAU51695.1"/>
    </source>
</evidence>
<name>A0A410W6V7_9CORY</name>
<organism evidence="1 2">
    <name type="scientific">Corynebacterium pelargi</name>
    <dbReference type="NCBI Taxonomy" id="1471400"/>
    <lineage>
        <taxon>Bacteria</taxon>
        <taxon>Bacillati</taxon>
        <taxon>Actinomycetota</taxon>
        <taxon>Actinomycetes</taxon>
        <taxon>Mycobacteriales</taxon>
        <taxon>Corynebacteriaceae</taxon>
        <taxon>Corynebacterium</taxon>
    </lineage>
</organism>